<evidence type="ECO:0000313" key="5">
    <source>
        <dbReference type="Proteomes" id="UP000198575"/>
    </source>
</evidence>
<name>A0A1I4YMN5_9GAMM</name>
<dbReference type="Proteomes" id="UP000198575">
    <property type="component" value="Unassembled WGS sequence"/>
</dbReference>
<organism evidence="4 5">
    <name type="scientific">Dokdonella immobilis</name>
    <dbReference type="NCBI Taxonomy" id="578942"/>
    <lineage>
        <taxon>Bacteria</taxon>
        <taxon>Pseudomonadati</taxon>
        <taxon>Pseudomonadota</taxon>
        <taxon>Gammaproteobacteria</taxon>
        <taxon>Lysobacterales</taxon>
        <taxon>Rhodanobacteraceae</taxon>
        <taxon>Dokdonella</taxon>
    </lineage>
</organism>
<dbReference type="SUPFAM" id="SSF51735">
    <property type="entry name" value="NAD(P)-binding Rossmann-fold domains"/>
    <property type="match status" value="1"/>
</dbReference>
<dbReference type="GO" id="GO:0016491">
    <property type="term" value="F:oxidoreductase activity"/>
    <property type="evidence" value="ECO:0007669"/>
    <property type="project" value="UniProtKB-KW"/>
</dbReference>
<keyword evidence="5" id="KW-1185">Reference proteome</keyword>
<dbReference type="EMBL" id="FOVF01000018">
    <property type="protein sequence ID" value="SFN39305.1"/>
    <property type="molecule type" value="Genomic_DNA"/>
</dbReference>
<gene>
    <name evidence="4" type="ORF">SAMN05216289_11870</name>
</gene>
<dbReference type="PRINTS" id="PR00081">
    <property type="entry name" value="GDHRDH"/>
</dbReference>
<keyword evidence="2" id="KW-0560">Oxidoreductase</keyword>
<dbReference type="OrthoDB" id="9810734at2"/>
<dbReference type="CDD" id="cd05233">
    <property type="entry name" value="SDR_c"/>
    <property type="match status" value="1"/>
</dbReference>
<protein>
    <submittedName>
        <fullName evidence="4">Short-chain dehydrogenase</fullName>
    </submittedName>
</protein>
<dbReference type="PROSITE" id="PS00061">
    <property type="entry name" value="ADH_SHORT"/>
    <property type="match status" value="1"/>
</dbReference>
<dbReference type="InterPro" id="IPR020904">
    <property type="entry name" value="Sc_DH/Rdtase_CS"/>
</dbReference>
<dbReference type="PANTHER" id="PTHR44196">
    <property type="entry name" value="DEHYDROGENASE/REDUCTASE SDR FAMILY MEMBER 7B"/>
    <property type="match status" value="1"/>
</dbReference>
<dbReference type="NCBIfam" id="NF004196">
    <property type="entry name" value="PRK05650.1"/>
    <property type="match status" value="1"/>
</dbReference>
<evidence type="ECO:0000313" key="4">
    <source>
        <dbReference type="EMBL" id="SFN39305.1"/>
    </source>
</evidence>
<evidence type="ECO:0000256" key="2">
    <source>
        <dbReference type="ARBA" id="ARBA00023002"/>
    </source>
</evidence>
<dbReference type="Pfam" id="PF00106">
    <property type="entry name" value="adh_short"/>
    <property type="match status" value="1"/>
</dbReference>
<evidence type="ECO:0000256" key="3">
    <source>
        <dbReference type="RuleBase" id="RU000363"/>
    </source>
</evidence>
<comment type="similarity">
    <text evidence="1 3">Belongs to the short-chain dehydrogenases/reductases (SDR) family.</text>
</comment>
<dbReference type="RefSeq" id="WP_092408534.1">
    <property type="nucleotide sequence ID" value="NZ_FOVF01000018.1"/>
</dbReference>
<proteinExistence type="inferred from homology"/>
<dbReference type="InterPro" id="IPR002347">
    <property type="entry name" value="SDR_fam"/>
</dbReference>
<dbReference type="GO" id="GO:0016020">
    <property type="term" value="C:membrane"/>
    <property type="evidence" value="ECO:0007669"/>
    <property type="project" value="TreeGrafter"/>
</dbReference>
<dbReference type="AlphaFoldDB" id="A0A1I4YMN5"/>
<dbReference type="Gene3D" id="3.40.50.720">
    <property type="entry name" value="NAD(P)-binding Rossmann-like Domain"/>
    <property type="match status" value="1"/>
</dbReference>
<sequence>MEPSRRVLITGAGSGLGRALAFRYAEAGWRVACADIRLDRARETVGLITGFGIGAMAIQVDVGDDESFEGLRDEVLAAWEGVDLVINNAGVSGGGSVLNASMDDWHWMLNINLLGVVRGCRLFGPVLVEQGAGHIVNIASFAALAGGPGMATYATAKAGVVTVSEGLRADLEGSGVRVSVVCPSFFQTNLLEGFRAPDTYSLKMATALMRDARESAADIAEAIYKSVEHGEFLILPSAEVRKLWRIKRWFPSLYFRKLMQRVRQRGAST</sequence>
<accession>A0A1I4YMN5</accession>
<dbReference type="InterPro" id="IPR036291">
    <property type="entry name" value="NAD(P)-bd_dom_sf"/>
</dbReference>
<dbReference type="STRING" id="578942.SAMN05216289_11870"/>
<dbReference type="PRINTS" id="PR00080">
    <property type="entry name" value="SDRFAMILY"/>
</dbReference>
<reference evidence="4 5" key="1">
    <citation type="submission" date="2016-10" db="EMBL/GenBank/DDBJ databases">
        <authorList>
            <person name="de Groot N.N."/>
        </authorList>
    </citation>
    <scope>NUCLEOTIDE SEQUENCE [LARGE SCALE GENOMIC DNA]</scope>
    <source>
        <strain evidence="4 5">CGMCC 1.7659</strain>
    </source>
</reference>
<dbReference type="PANTHER" id="PTHR44196:SF1">
    <property type="entry name" value="DEHYDROGENASE_REDUCTASE SDR FAMILY MEMBER 7B"/>
    <property type="match status" value="1"/>
</dbReference>
<evidence type="ECO:0000256" key="1">
    <source>
        <dbReference type="ARBA" id="ARBA00006484"/>
    </source>
</evidence>